<protein>
    <submittedName>
        <fullName evidence="1">Uncharacterized protein</fullName>
    </submittedName>
</protein>
<organism evidence="1 2">
    <name type="scientific">Caerostris extrusa</name>
    <name type="common">Bark spider</name>
    <name type="synonym">Caerostris bankana</name>
    <dbReference type="NCBI Taxonomy" id="172846"/>
    <lineage>
        <taxon>Eukaryota</taxon>
        <taxon>Metazoa</taxon>
        <taxon>Ecdysozoa</taxon>
        <taxon>Arthropoda</taxon>
        <taxon>Chelicerata</taxon>
        <taxon>Arachnida</taxon>
        <taxon>Araneae</taxon>
        <taxon>Araneomorphae</taxon>
        <taxon>Entelegynae</taxon>
        <taxon>Araneoidea</taxon>
        <taxon>Araneidae</taxon>
        <taxon>Caerostris</taxon>
    </lineage>
</organism>
<gene>
    <name evidence="1" type="primary">M514_20056</name>
    <name evidence="1" type="ORF">CEXT_44741</name>
</gene>
<name>A0AAV4TS67_CAEEX</name>
<evidence type="ECO:0000313" key="2">
    <source>
        <dbReference type="Proteomes" id="UP001054945"/>
    </source>
</evidence>
<evidence type="ECO:0000313" key="1">
    <source>
        <dbReference type="EMBL" id="GIY48904.1"/>
    </source>
</evidence>
<sequence>MHFSVETLETQHRWFSGRMLACHAGGPGSIPGRCTIFIFFQPAGRTIFISGISTLRCTLVSKPSRRSIGGSVVECSPATRAARVPFPADARFLSFFFASWPNDFYQRNFHAAMHFSVKTFERQQRWFSGKMLAYHAGFRFRFPADARFLSFFQPAGRTIFSSEISTLRSTLVSKAWRLSVGGCVIECSPATWAAQVRFPADARFLSFFSQLAERFLSAEFPRCDAL</sequence>
<comment type="caution">
    <text evidence="1">The sequence shown here is derived from an EMBL/GenBank/DDBJ whole genome shotgun (WGS) entry which is preliminary data.</text>
</comment>
<accession>A0AAV4TS67</accession>
<reference evidence="1 2" key="1">
    <citation type="submission" date="2021-06" db="EMBL/GenBank/DDBJ databases">
        <title>Caerostris extrusa draft genome.</title>
        <authorList>
            <person name="Kono N."/>
            <person name="Arakawa K."/>
        </authorList>
    </citation>
    <scope>NUCLEOTIDE SEQUENCE [LARGE SCALE GENOMIC DNA]</scope>
</reference>
<dbReference type="Proteomes" id="UP001054945">
    <property type="component" value="Unassembled WGS sequence"/>
</dbReference>
<dbReference type="AlphaFoldDB" id="A0AAV4TS67"/>
<proteinExistence type="predicted"/>
<keyword evidence="2" id="KW-1185">Reference proteome</keyword>
<dbReference type="EMBL" id="BPLR01011772">
    <property type="protein sequence ID" value="GIY48904.1"/>
    <property type="molecule type" value="Genomic_DNA"/>
</dbReference>